<reference evidence="1 2" key="1">
    <citation type="submission" date="2019-06" db="EMBL/GenBank/DDBJ databases">
        <title>A large-scale integrated study on North Sea by COGITO (Coastal Microbe Genomic &amp; Taxonomic Observatory).</title>
        <authorList>
            <person name="Teeling H."/>
        </authorList>
    </citation>
    <scope>NUCLEOTIDE SEQUENCE [LARGE SCALE GENOMIC DNA]</scope>
    <source>
        <strain evidence="1 2">MAR_2009_79</strain>
    </source>
</reference>
<evidence type="ECO:0000313" key="1">
    <source>
        <dbReference type="EMBL" id="TQO36758.1"/>
    </source>
</evidence>
<gene>
    <name evidence="1" type="ORF">GQ41_1344</name>
</gene>
<sequence>MVLSVHIDIGEGPRYLYVFFEFLSISKREDFYNIIRPLIVSN</sequence>
<protein>
    <recommendedName>
        <fullName evidence="3">Transposase</fullName>
    </recommendedName>
</protein>
<accession>A0ABY3A8W3</accession>
<name>A0ABY3A8W3_9FLAO</name>
<comment type="caution">
    <text evidence="1">The sequence shown here is derived from an EMBL/GenBank/DDBJ whole genome shotgun (WGS) entry which is preliminary data.</text>
</comment>
<dbReference type="Proteomes" id="UP000315363">
    <property type="component" value="Unassembled WGS sequence"/>
</dbReference>
<dbReference type="EMBL" id="VHIF01000001">
    <property type="protein sequence ID" value="TQO36758.1"/>
    <property type="molecule type" value="Genomic_DNA"/>
</dbReference>
<keyword evidence="2" id="KW-1185">Reference proteome</keyword>
<organism evidence="1 2">
    <name type="scientific">Arenibacter algicola</name>
    <dbReference type="NCBI Taxonomy" id="616991"/>
    <lineage>
        <taxon>Bacteria</taxon>
        <taxon>Pseudomonadati</taxon>
        <taxon>Bacteroidota</taxon>
        <taxon>Flavobacteriia</taxon>
        <taxon>Flavobacteriales</taxon>
        <taxon>Flavobacteriaceae</taxon>
        <taxon>Arenibacter</taxon>
    </lineage>
</organism>
<evidence type="ECO:0008006" key="3">
    <source>
        <dbReference type="Google" id="ProtNLM"/>
    </source>
</evidence>
<evidence type="ECO:0000313" key="2">
    <source>
        <dbReference type="Proteomes" id="UP000315363"/>
    </source>
</evidence>
<proteinExistence type="predicted"/>